<name>A0A1B9I6L8_9TREE</name>
<feature type="transmembrane region" description="Helical" evidence="2">
    <location>
        <begin position="261"/>
        <end position="284"/>
    </location>
</feature>
<evidence type="ECO:0000313" key="5">
    <source>
        <dbReference type="Proteomes" id="UP000094020"/>
    </source>
</evidence>
<evidence type="ECO:0000313" key="4">
    <source>
        <dbReference type="EMBL" id="WWC68943.1"/>
    </source>
</evidence>
<gene>
    <name evidence="3" type="ORF">I206_03229</name>
    <name evidence="4" type="ORF">I206_102879</name>
</gene>
<dbReference type="KEGG" id="kpin:30171598"/>
<feature type="region of interest" description="Disordered" evidence="1">
    <location>
        <begin position="709"/>
        <end position="765"/>
    </location>
</feature>
<feature type="compositionally biased region" description="Polar residues" evidence="1">
    <location>
        <begin position="627"/>
        <end position="646"/>
    </location>
</feature>
<evidence type="ECO:0000256" key="1">
    <source>
        <dbReference type="SAM" id="MobiDB-lite"/>
    </source>
</evidence>
<proteinExistence type="predicted"/>
<feature type="transmembrane region" description="Helical" evidence="2">
    <location>
        <begin position="187"/>
        <end position="208"/>
    </location>
</feature>
<feature type="transmembrane region" description="Helical" evidence="2">
    <location>
        <begin position="228"/>
        <end position="249"/>
    </location>
</feature>
<reference evidence="4" key="4">
    <citation type="submission" date="2024-02" db="EMBL/GenBank/DDBJ databases">
        <title>Comparative genomics of Cryptococcus and Kwoniella reveals pathogenesis evolution and contrasting modes of karyotype evolution via chromosome fusion or intercentromeric recombination.</title>
        <authorList>
            <person name="Coelho M.A."/>
            <person name="David-Palma M."/>
            <person name="Shea T."/>
            <person name="Bowers K."/>
            <person name="McGinley-Smith S."/>
            <person name="Mohammad A.W."/>
            <person name="Gnirke A."/>
            <person name="Yurkov A.M."/>
            <person name="Nowrousian M."/>
            <person name="Sun S."/>
            <person name="Cuomo C.A."/>
            <person name="Heitman J."/>
        </authorList>
    </citation>
    <scope>NUCLEOTIDE SEQUENCE</scope>
    <source>
        <strain evidence="4">CBS 10737</strain>
    </source>
</reference>
<protein>
    <submittedName>
        <fullName evidence="3">Uncharacterized protein</fullName>
    </submittedName>
</protein>
<dbReference type="OrthoDB" id="2564696at2759"/>
<feature type="region of interest" description="Disordered" evidence="1">
    <location>
        <begin position="625"/>
        <end position="646"/>
    </location>
</feature>
<feature type="region of interest" description="Disordered" evidence="1">
    <location>
        <begin position="538"/>
        <end position="570"/>
    </location>
</feature>
<dbReference type="GeneID" id="30171598"/>
<accession>A0A1B9I6L8</accession>
<dbReference type="Proteomes" id="UP000094020">
    <property type="component" value="Chromosome 3"/>
</dbReference>
<sequence length="796" mass="89621">MIDSLNRTASIDNSTLASSSQDYRVSLIEIILADTPFLALGFLSLTVITFYSTFNRSNNRILLLESSALTACFASLFNIVGMFYHNDQVAATTFQNIQESELRRFILTMLTIKQILLAISSSTTLLYFHISLEDHRKNQINVNTDRSVINTIEVERPKIFATTMIENNQIRCNPFERNESRRNIGKLARSFLVFIIFCSFIFELTWRIGFLVNVTKSNTFRHVYLTDFALRLLLYLAFSSCPTYHILVTSPSFRMEVFRQYAGIIGGIILGLVVVIGSLASLGFSERVVGRFFQGVQLYVLITSQIISDFNEHVPQAKGRIAGFSLIDPNRANHTQFEGLSTPTASTFRVSPPSISTPSPPPVPPGKRVSFHPAVILRRANSTGATRRNDTSSKRYSTSISSRIRTWVMSSNFHDVDLGKDEEKSLTSRYDFQTQMNSPNSKSDISTYENDRKILKNGPAPTMSSNVLPPSQEDQYNLYDQMPTSPDVARRSSQTIFNNLSRYSQNSLNNLIGIRRTISSPGARLLIFGQDSRAQVKNIPNRQSKVSSGKSSRQSSEIFEIPSNFPKPPEREIGLSNRYLEIKEQIEDLKLPIRPFVQPLKVGHRRMRSDLTHINVTSFIEGDSFKHGNSSSMIRPPNSSKENGRKTYQSDLSQITSIQSSEASNEIYLPKPSYLQSSPIESGSEDLTPTCSIVDIDEAKITKAIRSNSQPLSQSFHHGDHHEMSTISKRKVKENQIEHVKFSSNKLKEDLPMPESPTLPTSATDLQRINPQPRVIRSITNGSERSRSKYGTTNMI</sequence>
<evidence type="ECO:0000313" key="3">
    <source>
        <dbReference type="EMBL" id="OCF51163.1"/>
    </source>
</evidence>
<feature type="compositionally biased region" description="Basic and acidic residues" evidence="1">
    <location>
        <begin position="733"/>
        <end position="751"/>
    </location>
</feature>
<dbReference type="EMBL" id="KI894009">
    <property type="protein sequence ID" value="OCF51163.1"/>
    <property type="molecule type" value="Genomic_DNA"/>
</dbReference>
<feature type="transmembrane region" description="Helical" evidence="2">
    <location>
        <begin position="30"/>
        <end position="54"/>
    </location>
</feature>
<organism evidence="3">
    <name type="scientific">Kwoniella pini CBS 10737</name>
    <dbReference type="NCBI Taxonomy" id="1296096"/>
    <lineage>
        <taxon>Eukaryota</taxon>
        <taxon>Fungi</taxon>
        <taxon>Dikarya</taxon>
        <taxon>Basidiomycota</taxon>
        <taxon>Agaricomycotina</taxon>
        <taxon>Tremellomycetes</taxon>
        <taxon>Tremellales</taxon>
        <taxon>Cryptococcaceae</taxon>
        <taxon>Kwoniella</taxon>
    </lineage>
</organism>
<evidence type="ECO:0000256" key="2">
    <source>
        <dbReference type="SAM" id="Phobius"/>
    </source>
</evidence>
<keyword evidence="2" id="KW-0472">Membrane</keyword>
<feature type="compositionally biased region" description="Polar residues" evidence="1">
    <location>
        <begin position="462"/>
        <end position="475"/>
    </location>
</feature>
<feature type="transmembrane region" description="Helical" evidence="2">
    <location>
        <begin position="105"/>
        <end position="128"/>
    </location>
</feature>
<feature type="region of interest" description="Disordered" evidence="1">
    <location>
        <begin position="454"/>
        <end position="475"/>
    </location>
</feature>
<keyword evidence="2" id="KW-1133">Transmembrane helix</keyword>
<reference evidence="3" key="1">
    <citation type="submission" date="2013-07" db="EMBL/GenBank/DDBJ databases">
        <title>The Genome Sequence of Cryptococcus pinus CBS10737.</title>
        <authorList>
            <consortium name="The Broad Institute Genome Sequencing Platform"/>
            <person name="Cuomo C."/>
            <person name="Litvintseva A."/>
            <person name="Chen Y."/>
            <person name="Heitman J."/>
            <person name="Sun S."/>
            <person name="Springer D."/>
            <person name="Dromer F."/>
            <person name="Young S.K."/>
            <person name="Zeng Q."/>
            <person name="Gargeya S."/>
            <person name="Fitzgerald M."/>
            <person name="Abouelleil A."/>
            <person name="Alvarado L."/>
            <person name="Berlin A.M."/>
            <person name="Chapman S.B."/>
            <person name="Dewar J."/>
            <person name="Goldberg J."/>
            <person name="Griggs A."/>
            <person name="Gujja S."/>
            <person name="Hansen M."/>
            <person name="Howarth C."/>
            <person name="Imamovic A."/>
            <person name="Larimer J."/>
            <person name="McCowan C."/>
            <person name="Murphy C."/>
            <person name="Pearson M."/>
            <person name="Priest M."/>
            <person name="Roberts A."/>
            <person name="Saif S."/>
            <person name="Shea T."/>
            <person name="Sykes S."/>
            <person name="Wortman J."/>
            <person name="Nusbaum C."/>
            <person name="Birren B."/>
        </authorList>
    </citation>
    <scope>NUCLEOTIDE SEQUENCE [LARGE SCALE GENOMIC DNA]</scope>
    <source>
        <strain evidence="3">CBS 10737</strain>
    </source>
</reference>
<reference evidence="3" key="3">
    <citation type="submission" date="2016-07" db="EMBL/GenBank/DDBJ databases">
        <title>Evolution of pathogenesis and genome organization in the Tremellales.</title>
        <authorList>
            <person name="Cuomo C."/>
            <person name="Litvintseva A."/>
            <person name="Heitman J."/>
            <person name="Chen Y."/>
            <person name="Sun S."/>
            <person name="Springer D."/>
            <person name="Dromer F."/>
            <person name="Young S."/>
            <person name="Zeng Q."/>
            <person name="Chapman S."/>
            <person name="Gujja S."/>
            <person name="Saif S."/>
            <person name="Birren B."/>
        </authorList>
    </citation>
    <scope>NUCLEOTIDE SEQUENCE</scope>
    <source>
        <strain evidence="3">CBS 10737</strain>
    </source>
</reference>
<dbReference type="STRING" id="1296096.A0A1B9I6L8"/>
<keyword evidence="5" id="KW-1185">Reference proteome</keyword>
<feature type="compositionally biased region" description="Low complexity" evidence="1">
    <location>
        <begin position="542"/>
        <end position="556"/>
    </location>
</feature>
<dbReference type="EMBL" id="CP144521">
    <property type="protein sequence ID" value="WWC68943.1"/>
    <property type="molecule type" value="Genomic_DNA"/>
</dbReference>
<feature type="transmembrane region" description="Helical" evidence="2">
    <location>
        <begin position="61"/>
        <end position="85"/>
    </location>
</feature>
<reference evidence="4" key="2">
    <citation type="submission" date="2013-07" db="EMBL/GenBank/DDBJ databases">
        <authorList>
            <consortium name="The Broad Institute Genome Sequencing Platform"/>
            <person name="Cuomo C."/>
            <person name="Litvintseva A."/>
            <person name="Chen Y."/>
            <person name="Heitman J."/>
            <person name="Sun S."/>
            <person name="Springer D."/>
            <person name="Dromer F."/>
            <person name="Young S.K."/>
            <person name="Zeng Q."/>
            <person name="Gargeya S."/>
            <person name="Fitzgerald M."/>
            <person name="Abouelleil A."/>
            <person name="Alvarado L."/>
            <person name="Berlin A.M."/>
            <person name="Chapman S.B."/>
            <person name="Dewar J."/>
            <person name="Goldberg J."/>
            <person name="Griggs A."/>
            <person name="Gujja S."/>
            <person name="Hansen M."/>
            <person name="Howarth C."/>
            <person name="Imamovic A."/>
            <person name="Larimer J."/>
            <person name="McCowan C."/>
            <person name="Murphy C."/>
            <person name="Pearson M."/>
            <person name="Priest M."/>
            <person name="Roberts A."/>
            <person name="Saif S."/>
            <person name="Shea T."/>
            <person name="Sykes S."/>
            <person name="Wortman J."/>
            <person name="Nusbaum C."/>
            <person name="Birren B."/>
        </authorList>
    </citation>
    <scope>NUCLEOTIDE SEQUENCE</scope>
    <source>
        <strain evidence="4">CBS 10737</strain>
    </source>
</reference>
<dbReference type="RefSeq" id="XP_019012382.1">
    <property type="nucleotide sequence ID" value="XM_019154979.1"/>
</dbReference>
<keyword evidence="2" id="KW-0812">Transmembrane</keyword>
<dbReference type="AlphaFoldDB" id="A0A1B9I6L8"/>